<dbReference type="OrthoDB" id="9795150at2"/>
<evidence type="ECO:0000256" key="2">
    <source>
        <dbReference type="ARBA" id="ARBA00022475"/>
    </source>
</evidence>
<feature type="transmembrane region" description="Helical" evidence="6">
    <location>
        <begin position="12"/>
        <end position="36"/>
    </location>
</feature>
<evidence type="ECO:0000313" key="8">
    <source>
        <dbReference type="EMBL" id="BBH50002.1"/>
    </source>
</evidence>
<keyword evidence="4 6" id="KW-1133">Transmembrane helix</keyword>
<keyword evidence="9" id="KW-1185">Reference proteome</keyword>
<feature type="transmembrane region" description="Helical" evidence="6">
    <location>
        <begin position="389"/>
        <end position="408"/>
    </location>
</feature>
<gene>
    <name evidence="8" type="primary">deoP</name>
    <name evidence="8" type="ORF">Pcatena_05890</name>
</gene>
<evidence type="ECO:0000256" key="4">
    <source>
        <dbReference type="ARBA" id="ARBA00022989"/>
    </source>
</evidence>
<dbReference type="InterPro" id="IPR050375">
    <property type="entry name" value="MFS_TsgA-like"/>
</dbReference>
<name>A0A3G9K5E8_9ACTN</name>
<dbReference type="Pfam" id="PF07690">
    <property type="entry name" value="MFS_1"/>
    <property type="match status" value="1"/>
</dbReference>
<feature type="transmembrane region" description="Helical" evidence="6">
    <location>
        <begin position="272"/>
        <end position="293"/>
    </location>
</feature>
<feature type="transmembrane region" description="Helical" evidence="6">
    <location>
        <begin position="83"/>
        <end position="102"/>
    </location>
</feature>
<proteinExistence type="predicted"/>
<feature type="domain" description="Major facilitator superfamily (MFS) profile" evidence="7">
    <location>
        <begin position="18"/>
        <end position="418"/>
    </location>
</feature>
<evidence type="ECO:0000256" key="3">
    <source>
        <dbReference type="ARBA" id="ARBA00022692"/>
    </source>
</evidence>
<accession>A0A3G9K5E8</accession>
<feature type="transmembrane region" description="Helical" evidence="6">
    <location>
        <begin position="305"/>
        <end position="324"/>
    </location>
</feature>
<protein>
    <submittedName>
        <fullName evidence="8">Transporter, member of MFS, possible L-fucose permease</fullName>
    </submittedName>
</protein>
<organism evidence="8 9">
    <name type="scientific">Parolsenella catena</name>
    <dbReference type="NCBI Taxonomy" id="2003188"/>
    <lineage>
        <taxon>Bacteria</taxon>
        <taxon>Bacillati</taxon>
        <taxon>Actinomycetota</taxon>
        <taxon>Coriobacteriia</taxon>
        <taxon>Coriobacteriales</taxon>
        <taxon>Atopobiaceae</taxon>
        <taxon>Parolsenella</taxon>
    </lineage>
</organism>
<dbReference type="InterPro" id="IPR036259">
    <property type="entry name" value="MFS_trans_sf"/>
</dbReference>
<dbReference type="KEGG" id="pcat:Pcatena_05890"/>
<sequence length="418" mass="43214">MSDSAKKASTKGAAATIAIVLVTSLFFVWGLAMNLVSSLNAPIANYLELTTTQTSLMQVAYYGAYFVMAIPAGAIAKKFGYKGGVIAGLALFVIGSIITVPATNAASFALFLVSTFVVAAGATTLEANCNPYITKLGDEKHESMRLNLAQSFNGVGSIVGPLIMAQILSTTVAAGQPGFAEAKTAFLGSTRGIYIVIAIVLAIMLAVFVFVKLPTPPNDVEEAGSEKAAKGGALKKPYFKLGVVAEFFYVGIQTVGFSLFATYATKVAGLEMSLATGLVSALSLLFTIGRFGSTPLLAKKDPGKLLGIYMTGAAVCFFLVFLNLGVVSVAAFVVAYLFMSIGYPTIFSLSLRGMSGDETKTGSSIITMSIVGGAIIPVVVSAIGDACGLSVAMLVAVPCLAFCAWYGFAGSKIGFGEE</sequence>
<dbReference type="SUPFAM" id="SSF103473">
    <property type="entry name" value="MFS general substrate transporter"/>
    <property type="match status" value="1"/>
</dbReference>
<keyword evidence="3 6" id="KW-0812">Transmembrane</keyword>
<dbReference type="GO" id="GO:0022857">
    <property type="term" value="F:transmembrane transporter activity"/>
    <property type="evidence" value="ECO:0007669"/>
    <property type="project" value="InterPro"/>
</dbReference>
<feature type="transmembrane region" description="Helical" evidence="6">
    <location>
        <begin position="330"/>
        <end position="351"/>
    </location>
</feature>
<dbReference type="PANTHER" id="PTHR43702:SF3">
    <property type="entry name" value="PROTEIN TSGA"/>
    <property type="match status" value="1"/>
</dbReference>
<dbReference type="AlphaFoldDB" id="A0A3G9K5E8"/>
<evidence type="ECO:0000256" key="6">
    <source>
        <dbReference type="SAM" id="Phobius"/>
    </source>
</evidence>
<dbReference type="EMBL" id="AP019367">
    <property type="protein sequence ID" value="BBH50002.1"/>
    <property type="molecule type" value="Genomic_DNA"/>
</dbReference>
<keyword evidence="2" id="KW-1003">Cell membrane</keyword>
<evidence type="ECO:0000256" key="5">
    <source>
        <dbReference type="ARBA" id="ARBA00023136"/>
    </source>
</evidence>
<feature type="transmembrane region" description="Helical" evidence="6">
    <location>
        <begin position="192"/>
        <end position="211"/>
    </location>
</feature>
<dbReference type="PROSITE" id="PS50850">
    <property type="entry name" value="MFS"/>
    <property type="match status" value="1"/>
</dbReference>
<dbReference type="Gene3D" id="1.20.1250.20">
    <property type="entry name" value="MFS general substrate transporter like domains"/>
    <property type="match status" value="2"/>
</dbReference>
<evidence type="ECO:0000313" key="9">
    <source>
        <dbReference type="Proteomes" id="UP000273154"/>
    </source>
</evidence>
<keyword evidence="5 6" id="KW-0472">Membrane</keyword>
<dbReference type="GeneID" id="88848721"/>
<dbReference type="PANTHER" id="PTHR43702">
    <property type="entry name" value="L-FUCOSE-PROTON SYMPORTER"/>
    <property type="match status" value="1"/>
</dbReference>
<reference evidence="9" key="1">
    <citation type="submission" date="2018-11" db="EMBL/GenBank/DDBJ databases">
        <title>Comparative genomics of Parolsenella catena and Libanicoccus massiliensis: Reclassification of Libanicoccus massiliensis as Parolsenella massiliensis comb. nov.</title>
        <authorList>
            <person name="Sakamoto M."/>
            <person name="Ikeyama N."/>
            <person name="Murakami T."/>
            <person name="Mori H."/>
            <person name="Yuki M."/>
            <person name="Ohkuma M."/>
        </authorList>
    </citation>
    <scope>NUCLEOTIDE SEQUENCE [LARGE SCALE GENOMIC DNA]</scope>
    <source>
        <strain evidence="9">JCM 31932</strain>
    </source>
</reference>
<comment type="subcellular location">
    <subcellularLocation>
        <location evidence="1">Cell inner membrane</location>
        <topology evidence="1">Multi-pass membrane protein</topology>
    </subcellularLocation>
</comment>
<feature type="transmembrane region" description="Helical" evidence="6">
    <location>
        <begin position="363"/>
        <end position="383"/>
    </location>
</feature>
<feature type="transmembrane region" description="Helical" evidence="6">
    <location>
        <begin position="238"/>
        <end position="260"/>
    </location>
</feature>
<dbReference type="RefSeq" id="WP_120179201.1">
    <property type="nucleotide sequence ID" value="NZ_AP019367.1"/>
</dbReference>
<dbReference type="InterPro" id="IPR011701">
    <property type="entry name" value="MFS"/>
</dbReference>
<dbReference type="Proteomes" id="UP000273154">
    <property type="component" value="Chromosome"/>
</dbReference>
<feature type="transmembrane region" description="Helical" evidence="6">
    <location>
        <begin position="108"/>
        <end position="127"/>
    </location>
</feature>
<dbReference type="InterPro" id="IPR020846">
    <property type="entry name" value="MFS_dom"/>
</dbReference>
<feature type="transmembrane region" description="Helical" evidence="6">
    <location>
        <begin position="56"/>
        <end position="76"/>
    </location>
</feature>
<evidence type="ECO:0000256" key="1">
    <source>
        <dbReference type="ARBA" id="ARBA00004429"/>
    </source>
</evidence>
<dbReference type="GO" id="GO:0005886">
    <property type="term" value="C:plasma membrane"/>
    <property type="evidence" value="ECO:0007669"/>
    <property type="project" value="UniProtKB-SubCell"/>
</dbReference>
<evidence type="ECO:0000259" key="7">
    <source>
        <dbReference type="PROSITE" id="PS50850"/>
    </source>
</evidence>